<feature type="transmembrane region" description="Helical" evidence="3">
    <location>
        <begin position="268"/>
        <end position="288"/>
    </location>
</feature>
<feature type="region of interest" description="Disordered" evidence="2">
    <location>
        <begin position="350"/>
        <end position="393"/>
    </location>
</feature>
<evidence type="ECO:0000256" key="3">
    <source>
        <dbReference type="SAM" id="Phobius"/>
    </source>
</evidence>
<keyword evidence="3" id="KW-0472">Membrane</keyword>
<feature type="coiled-coil region" evidence="1">
    <location>
        <begin position="211"/>
        <end position="238"/>
    </location>
</feature>
<evidence type="ECO:0000313" key="4">
    <source>
        <dbReference type="EMBL" id="PWW04443.1"/>
    </source>
</evidence>
<dbReference type="AlphaFoldDB" id="A0A317PSK7"/>
<organism evidence="4 5">
    <name type="scientific">Hoeflea marina</name>
    <dbReference type="NCBI Taxonomy" id="274592"/>
    <lineage>
        <taxon>Bacteria</taxon>
        <taxon>Pseudomonadati</taxon>
        <taxon>Pseudomonadota</taxon>
        <taxon>Alphaproteobacteria</taxon>
        <taxon>Hyphomicrobiales</taxon>
        <taxon>Rhizobiaceae</taxon>
        <taxon>Hoeflea</taxon>
    </lineage>
</organism>
<comment type="caution">
    <text evidence="4">The sequence shown here is derived from an EMBL/GenBank/DDBJ whole genome shotgun (WGS) entry which is preliminary data.</text>
</comment>
<name>A0A317PSK7_9HYPH</name>
<dbReference type="EMBL" id="QGTR01000001">
    <property type="protein sequence ID" value="PWW04443.1"/>
    <property type="molecule type" value="Genomic_DNA"/>
</dbReference>
<evidence type="ECO:0000313" key="5">
    <source>
        <dbReference type="Proteomes" id="UP000246352"/>
    </source>
</evidence>
<accession>A0A317PSK7</accession>
<dbReference type="RefSeq" id="WP_110030879.1">
    <property type="nucleotide sequence ID" value="NZ_QGTR01000001.1"/>
</dbReference>
<keyword evidence="1" id="KW-0175">Coiled coil</keyword>
<proteinExistence type="predicted"/>
<feature type="coiled-coil region" evidence="1">
    <location>
        <begin position="72"/>
        <end position="99"/>
    </location>
</feature>
<keyword evidence="3" id="KW-1133">Transmembrane helix</keyword>
<feature type="transmembrane region" description="Helical" evidence="3">
    <location>
        <begin position="308"/>
        <end position="327"/>
    </location>
</feature>
<keyword evidence="5" id="KW-1185">Reference proteome</keyword>
<gene>
    <name evidence="4" type="ORF">DFR52_1011141</name>
</gene>
<dbReference type="Proteomes" id="UP000246352">
    <property type="component" value="Unassembled WGS sequence"/>
</dbReference>
<keyword evidence="3" id="KW-0812">Transmembrane</keyword>
<dbReference type="OrthoDB" id="1434825at2"/>
<sequence length="393" mass="43227">MSRVFILSVFLAIGYLSAMGVVIAEDPPQVPIEVGTHPDNSRFAFLDILDSDSRSKQFADLRTKRSDITRNIFRFEQNLREAQASAESLQKAIQEFKARPDYAFPPYTSISSTSKSELDRQTFEREQEINSFEAAIAQVDRDIAALQARPTPDPDETQAQIRDLENRKLRYADSNKIALAKIDFEIERVKKSIQENSEIQAQFDQQAAEREKESKISLEKLESELSAKTNEVASLKETISHSQSLLDVIDAEIVSLIDLSDADSQFKITISMTFAFLVLAIILGFFYIANSSSAIIESIFSNDSGIQFITLFSIVIAVILFGIIGVLEGKELSALLGGLSGYILGRGANNLPRDGNRPETKQRPPTIGNQPTTSETTPQPAPPAGTGTGIGGT</sequence>
<protein>
    <submittedName>
        <fullName evidence="4">Uncharacterized protein</fullName>
    </submittedName>
</protein>
<reference evidence="4 5" key="1">
    <citation type="submission" date="2018-05" db="EMBL/GenBank/DDBJ databases">
        <title>Genomic Encyclopedia of Type Strains, Phase IV (KMG-IV): sequencing the most valuable type-strain genomes for metagenomic binning, comparative biology and taxonomic classification.</title>
        <authorList>
            <person name="Goeker M."/>
        </authorList>
    </citation>
    <scope>NUCLEOTIDE SEQUENCE [LARGE SCALE GENOMIC DNA]</scope>
    <source>
        <strain evidence="4 5">DSM 16791</strain>
    </source>
</reference>
<evidence type="ECO:0000256" key="2">
    <source>
        <dbReference type="SAM" id="MobiDB-lite"/>
    </source>
</evidence>
<evidence type="ECO:0000256" key="1">
    <source>
        <dbReference type="SAM" id="Coils"/>
    </source>
</evidence>